<keyword evidence="2" id="KW-1185">Reference proteome</keyword>
<protein>
    <submittedName>
        <fullName evidence="1">Uncharacterized protein</fullName>
    </submittedName>
</protein>
<comment type="caution">
    <text evidence="1">The sequence shown here is derived from an EMBL/GenBank/DDBJ whole genome shotgun (WGS) entry which is preliminary data.</text>
</comment>
<dbReference type="EMBL" id="JABEZV010438842">
    <property type="protein sequence ID" value="MBA0729642.1"/>
    <property type="molecule type" value="Genomic_DNA"/>
</dbReference>
<organism evidence="1 2">
    <name type="scientific">Gossypium laxum</name>
    <dbReference type="NCBI Taxonomy" id="34288"/>
    <lineage>
        <taxon>Eukaryota</taxon>
        <taxon>Viridiplantae</taxon>
        <taxon>Streptophyta</taxon>
        <taxon>Embryophyta</taxon>
        <taxon>Tracheophyta</taxon>
        <taxon>Spermatophyta</taxon>
        <taxon>Magnoliopsida</taxon>
        <taxon>eudicotyledons</taxon>
        <taxon>Gunneridae</taxon>
        <taxon>Pentapetalae</taxon>
        <taxon>rosids</taxon>
        <taxon>malvids</taxon>
        <taxon>Malvales</taxon>
        <taxon>Malvaceae</taxon>
        <taxon>Malvoideae</taxon>
        <taxon>Gossypium</taxon>
    </lineage>
</organism>
<accession>A0A7J9B0E1</accession>
<gene>
    <name evidence="1" type="ORF">Golax_025806</name>
</gene>
<name>A0A7J9B0E1_9ROSI</name>
<evidence type="ECO:0000313" key="2">
    <source>
        <dbReference type="Proteomes" id="UP000593574"/>
    </source>
</evidence>
<proteinExistence type="predicted"/>
<dbReference type="AlphaFoldDB" id="A0A7J9B0E1"/>
<reference evidence="1 2" key="1">
    <citation type="journal article" date="2019" name="Genome Biol. Evol.">
        <title>Insights into the evolution of the New World diploid cottons (Gossypium, subgenus Houzingenia) based on genome sequencing.</title>
        <authorList>
            <person name="Grover C.E."/>
            <person name="Arick M.A. 2nd"/>
            <person name="Thrash A."/>
            <person name="Conover J.L."/>
            <person name="Sanders W.S."/>
            <person name="Peterson D.G."/>
            <person name="Frelichowski J.E."/>
            <person name="Scheffler J.A."/>
            <person name="Scheffler B.E."/>
            <person name="Wendel J.F."/>
        </authorList>
    </citation>
    <scope>NUCLEOTIDE SEQUENCE [LARGE SCALE GENOMIC DNA]</scope>
    <source>
        <strain evidence="1">4</strain>
        <tissue evidence="1">Leaf</tissue>
    </source>
</reference>
<evidence type="ECO:0000313" key="1">
    <source>
        <dbReference type="EMBL" id="MBA0729642.1"/>
    </source>
</evidence>
<sequence length="31" mass="3545">MLSIIRDKKTADISSIHAPMEEDVPFSFPLR</sequence>
<dbReference type="Proteomes" id="UP000593574">
    <property type="component" value="Unassembled WGS sequence"/>
</dbReference>